<comment type="caution">
    <text evidence="2">The sequence shown here is derived from an EMBL/GenBank/DDBJ whole genome shotgun (WGS) entry which is preliminary data.</text>
</comment>
<dbReference type="AlphaFoldDB" id="A0A8H6IIL5"/>
<feature type="compositionally biased region" description="Acidic residues" evidence="1">
    <location>
        <begin position="245"/>
        <end position="276"/>
    </location>
</feature>
<name>A0A8H6IIL5_9AGAR</name>
<sequence>MQFGGLTHLRLEAISRDPGHTLGRPPYLELVGSLPVGRSAEENMAAKPVRLAQLRSLSFARLPSQIPQAAIITTIFTDGLHPDNTVGFLWALACSWRDEATASLGTYKMDQQHSWSSRSPTVPTRIPERPRLEFSDPAFTLWESALEKGTDGQDQTPLDRFPKLRVIKLLGVDFDPRSRGSPIDDIDLILEALEHRSHEDYCISEMQFELCLNISKVYMEAIRRRAPKVKIGWDGTVDLRSYEEKADEFELEDEDEDEEDEEDEEEEDEGEERQPM</sequence>
<evidence type="ECO:0000313" key="3">
    <source>
        <dbReference type="Proteomes" id="UP000521943"/>
    </source>
</evidence>
<dbReference type="EMBL" id="JACGCI010000001">
    <property type="protein sequence ID" value="KAF6766255.1"/>
    <property type="molecule type" value="Genomic_DNA"/>
</dbReference>
<evidence type="ECO:0000256" key="1">
    <source>
        <dbReference type="SAM" id="MobiDB-lite"/>
    </source>
</evidence>
<gene>
    <name evidence="2" type="ORF">DFP72DRAFT_1038957</name>
</gene>
<protein>
    <submittedName>
        <fullName evidence="2">Uncharacterized protein</fullName>
    </submittedName>
</protein>
<keyword evidence="3" id="KW-1185">Reference proteome</keyword>
<proteinExistence type="predicted"/>
<accession>A0A8H6IIL5</accession>
<dbReference type="Proteomes" id="UP000521943">
    <property type="component" value="Unassembled WGS sequence"/>
</dbReference>
<reference evidence="2 3" key="1">
    <citation type="submission" date="2020-07" db="EMBL/GenBank/DDBJ databases">
        <title>Comparative genomics of pyrophilous fungi reveals a link between fire events and developmental genes.</title>
        <authorList>
            <consortium name="DOE Joint Genome Institute"/>
            <person name="Steindorff A.S."/>
            <person name="Carver A."/>
            <person name="Calhoun S."/>
            <person name="Stillman K."/>
            <person name="Liu H."/>
            <person name="Lipzen A."/>
            <person name="Pangilinan J."/>
            <person name="Labutti K."/>
            <person name="Bruns T.D."/>
            <person name="Grigoriev I.V."/>
        </authorList>
    </citation>
    <scope>NUCLEOTIDE SEQUENCE [LARGE SCALE GENOMIC DNA]</scope>
    <source>
        <strain evidence="2 3">CBS 144469</strain>
    </source>
</reference>
<evidence type="ECO:0000313" key="2">
    <source>
        <dbReference type="EMBL" id="KAF6766255.1"/>
    </source>
</evidence>
<feature type="region of interest" description="Disordered" evidence="1">
    <location>
        <begin position="243"/>
        <end position="276"/>
    </location>
</feature>
<organism evidence="2 3">
    <name type="scientific">Ephemerocybe angulata</name>
    <dbReference type="NCBI Taxonomy" id="980116"/>
    <lineage>
        <taxon>Eukaryota</taxon>
        <taxon>Fungi</taxon>
        <taxon>Dikarya</taxon>
        <taxon>Basidiomycota</taxon>
        <taxon>Agaricomycotina</taxon>
        <taxon>Agaricomycetes</taxon>
        <taxon>Agaricomycetidae</taxon>
        <taxon>Agaricales</taxon>
        <taxon>Agaricineae</taxon>
        <taxon>Psathyrellaceae</taxon>
        <taxon>Ephemerocybe</taxon>
    </lineage>
</organism>